<dbReference type="Gene3D" id="3.10.560.10">
    <property type="entry name" value="Outer membrane lipoprotein wza domain like"/>
    <property type="match status" value="1"/>
</dbReference>
<dbReference type="InterPro" id="IPR003715">
    <property type="entry name" value="Poly_export_N"/>
</dbReference>
<evidence type="ECO:0000313" key="6">
    <source>
        <dbReference type="Proteomes" id="UP000249046"/>
    </source>
</evidence>
<keyword evidence="1" id="KW-0732">Signal</keyword>
<accession>A0A2W5KNT0</accession>
<evidence type="ECO:0000256" key="2">
    <source>
        <dbReference type="SAM" id="MobiDB-lite"/>
    </source>
</evidence>
<dbReference type="Pfam" id="PF02563">
    <property type="entry name" value="Poly_export"/>
    <property type="match status" value="1"/>
</dbReference>
<name>A0A2W5KNT0_9GAMM</name>
<evidence type="ECO:0000256" key="1">
    <source>
        <dbReference type="ARBA" id="ARBA00022729"/>
    </source>
</evidence>
<dbReference type="PANTHER" id="PTHR33619:SF3">
    <property type="entry name" value="POLYSACCHARIDE EXPORT PROTEIN GFCE-RELATED"/>
    <property type="match status" value="1"/>
</dbReference>
<feature type="domain" description="Soluble ligand binding" evidence="4">
    <location>
        <begin position="134"/>
        <end position="182"/>
    </location>
</feature>
<dbReference type="PROSITE" id="PS51257">
    <property type="entry name" value="PROKAR_LIPOPROTEIN"/>
    <property type="match status" value="1"/>
</dbReference>
<evidence type="ECO:0000259" key="4">
    <source>
        <dbReference type="Pfam" id="PF10531"/>
    </source>
</evidence>
<evidence type="ECO:0000313" key="5">
    <source>
        <dbReference type="EMBL" id="PZQ18716.1"/>
    </source>
</evidence>
<proteinExistence type="predicted"/>
<dbReference type="InterPro" id="IPR019554">
    <property type="entry name" value="Soluble_ligand-bd"/>
</dbReference>
<feature type="region of interest" description="Disordered" evidence="2">
    <location>
        <begin position="32"/>
        <end position="52"/>
    </location>
</feature>
<dbReference type="EMBL" id="QFPO01000003">
    <property type="protein sequence ID" value="PZQ18716.1"/>
    <property type="molecule type" value="Genomic_DNA"/>
</dbReference>
<dbReference type="Pfam" id="PF10531">
    <property type="entry name" value="SLBB"/>
    <property type="match status" value="1"/>
</dbReference>
<dbReference type="PANTHER" id="PTHR33619">
    <property type="entry name" value="POLYSACCHARIDE EXPORT PROTEIN GFCE-RELATED"/>
    <property type="match status" value="1"/>
</dbReference>
<protein>
    <submittedName>
        <fullName evidence="5">Uncharacterized protein</fullName>
    </submittedName>
</protein>
<evidence type="ECO:0000259" key="3">
    <source>
        <dbReference type="Pfam" id="PF02563"/>
    </source>
</evidence>
<sequence>MSTDRIRWRSWLLTFAIPLVLALAGCASPSPSRPAQAVLPPPDSTTSSGAYEGETDYRIGAQDLLEISVFGVDDLDRTVRVNSNGQISLPLLGSVAAGGKTIPELEKELASRYAAGYLQNPQVSIFVKEFTSQRVTLEGAVNKPGIYSLTGRTTLLQAIAMAQGLHDLADPQGIVVFRQIDGQRKAAAFDIAAVRRGAAPDPSIYGDDIIVVERSGSRSALREFLRSVPAFALFLAI</sequence>
<organism evidence="5 6">
    <name type="scientific">Rhodanobacter denitrificans</name>
    <dbReference type="NCBI Taxonomy" id="666685"/>
    <lineage>
        <taxon>Bacteria</taxon>
        <taxon>Pseudomonadati</taxon>
        <taxon>Pseudomonadota</taxon>
        <taxon>Gammaproteobacteria</taxon>
        <taxon>Lysobacterales</taxon>
        <taxon>Rhodanobacteraceae</taxon>
        <taxon>Rhodanobacter</taxon>
    </lineage>
</organism>
<gene>
    <name evidence="5" type="ORF">DI564_05370</name>
</gene>
<dbReference type="AlphaFoldDB" id="A0A2W5KNT0"/>
<dbReference type="GO" id="GO:0015159">
    <property type="term" value="F:polysaccharide transmembrane transporter activity"/>
    <property type="evidence" value="ECO:0007669"/>
    <property type="project" value="InterPro"/>
</dbReference>
<feature type="domain" description="Polysaccharide export protein N-terminal" evidence="3">
    <location>
        <begin position="54"/>
        <end position="127"/>
    </location>
</feature>
<reference evidence="5 6" key="1">
    <citation type="submission" date="2017-08" db="EMBL/GenBank/DDBJ databases">
        <title>Infants hospitalized years apart are colonized by the same room-sourced microbial strains.</title>
        <authorList>
            <person name="Brooks B."/>
            <person name="Olm M.R."/>
            <person name="Firek B.A."/>
            <person name="Baker R."/>
            <person name="Thomas B.C."/>
            <person name="Morowitz M.J."/>
            <person name="Banfield J.F."/>
        </authorList>
    </citation>
    <scope>NUCLEOTIDE SEQUENCE [LARGE SCALE GENOMIC DNA]</scope>
    <source>
        <strain evidence="5">S2_005_003_R2_42</strain>
    </source>
</reference>
<comment type="caution">
    <text evidence="5">The sequence shown here is derived from an EMBL/GenBank/DDBJ whole genome shotgun (WGS) entry which is preliminary data.</text>
</comment>
<dbReference type="InterPro" id="IPR049712">
    <property type="entry name" value="Poly_export"/>
</dbReference>
<dbReference type="Proteomes" id="UP000249046">
    <property type="component" value="Unassembled WGS sequence"/>
</dbReference>